<keyword evidence="1" id="KW-0328">Glycosyltransferase</keyword>
<dbReference type="AlphaFoldDB" id="A0A9D2NQP5"/>
<evidence type="ECO:0000313" key="5">
    <source>
        <dbReference type="Proteomes" id="UP000823896"/>
    </source>
</evidence>
<keyword evidence="2" id="KW-0808">Transferase</keyword>
<dbReference type="Proteomes" id="UP000823896">
    <property type="component" value="Unassembled WGS sequence"/>
</dbReference>
<dbReference type="PANTHER" id="PTHR22916:SF51">
    <property type="entry name" value="GLYCOSYLTRANSFERASE EPSH-RELATED"/>
    <property type="match status" value="1"/>
</dbReference>
<feature type="domain" description="Glycosyltransferase 2-like" evidence="3">
    <location>
        <begin position="7"/>
        <end position="170"/>
    </location>
</feature>
<dbReference type="EMBL" id="DWWM01000042">
    <property type="protein sequence ID" value="HJC36831.1"/>
    <property type="molecule type" value="Genomic_DNA"/>
</dbReference>
<accession>A0A9D2NQP5</accession>
<sequence>MSNALISVIVPVYNVEKYVEKCLCSLLTQSYENIEIIIVSDGSQDGSDAICKRYADAYPQIRYYRTENHGVSAARNYGLRKAEGEYCMLVDSDDYLDADAIARMAEVMEKEDADIVQCAYRMEIGPFSLYRRAPGHEVMSPRQALHALMKNVQVNNYPWGKLYRTVLFREISFPTQLSIFEDVCTIFQLFMKAERIVTIPDRFYHYVQRKGSFMNKNGVFTMDMDTLMQMHTAFEFQEQVLNEAYPDEAYSNHQNYFCVSMLVLYTMIFFIRRKDISKHPLPFLDLEAQPLLCRIIYRFCRAVARVKFGDRLIEERPLKKAAKEQKSAVSG</sequence>
<evidence type="ECO:0000256" key="2">
    <source>
        <dbReference type="ARBA" id="ARBA00022679"/>
    </source>
</evidence>
<dbReference type="Pfam" id="PF00535">
    <property type="entry name" value="Glycos_transf_2"/>
    <property type="match status" value="1"/>
</dbReference>
<dbReference type="PANTHER" id="PTHR22916">
    <property type="entry name" value="GLYCOSYLTRANSFERASE"/>
    <property type="match status" value="1"/>
</dbReference>
<evidence type="ECO:0000256" key="1">
    <source>
        <dbReference type="ARBA" id="ARBA00022676"/>
    </source>
</evidence>
<protein>
    <submittedName>
        <fullName evidence="4">Glycosyltransferase</fullName>
    </submittedName>
</protein>
<reference evidence="4" key="2">
    <citation type="submission" date="2021-04" db="EMBL/GenBank/DDBJ databases">
        <authorList>
            <person name="Gilroy R."/>
        </authorList>
    </citation>
    <scope>NUCLEOTIDE SEQUENCE</scope>
    <source>
        <strain evidence="4">CHK187-11901</strain>
    </source>
</reference>
<dbReference type="GO" id="GO:0016757">
    <property type="term" value="F:glycosyltransferase activity"/>
    <property type="evidence" value="ECO:0007669"/>
    <property type="project" value="UniProtKB-KW"/>
</dbReference>
<dbReference type="InterPro" id="IPR029044">
    <property type="entry name" value="Nucleotide-diphossugar_trans"/>
</dbReference>
<dbReference type="SUPFAM" id="SSF53448">
    <property type="entry name" value="Nucleotide-diphospho-sugar transferases"/>
    <property type="match status" value="1"/>
</dbReference>
<evidence type="ECO:0000313" key="4">
    <source>
        <dbReference type="EMBL" id="HJC36831.1"/>
    </source>
</evidence>
<evidence type="ECO:0000259" key="3">
    <source>
        <dbReference type="Pfam" id="PF00535"/>
    </source>
</evidence>
<dbReference type="Gene3D" id="3.90.550.10">
    <property type="entry name" value="Spore Coat Polysaccharide Biosynthesis Protein SpsA, Chain A"/>
    <property type="match status" value="1"/>
</dbReference>
<organism evidence="4 5">
    <name type="scientific">Candidatus Merdibacter merdavium</name>
    <dbReference type="NCBI Taxonomy" id="2838692"/>
    <lineage>
        <taxon>Bacteria</taxon>
        <taxon>Bacillati</taxon>
        <taxon>Bacillota</taxon>
        <taxon>Erysipelotrichia</taxon>
        <taxon>Erysipelotrichales</taxon>
        <taxon>Erysipelotrichaceae</taxon>
        <taxon>Merdibacter</taxon>
    </lineage>
</organism>
<reference evidence="4" key="1">
    <citation type="journal article" date="2021" name="PeerJ">
        <title>Extensive microbial diversity within the chicken gut microbiome revealed by metagenomics and culture.</title>
        <authorList>
            <person name="Gilroy R."/>
            <person name="Ravi A."/>
            <person name="Getino M."/>
            <person name="Pursley I."/>
            <person name="Horton D.L."/>
            <person name="Alikhan N.F."/>
            <person name="Baker D."/>
            <person name="Gharbi K."/>
            <person name="Hall N."/>
            <person name="Watson M."/>
            <person name="Adriaenssens E.M."/>
            <person name="Foster-Nyarko E."/>
            <person name="Jarju S."/>
            <person name="Secka A."/>
            <person name="Antonio M."/>
            <person name="Oren A."/>
            <person name="Chaudhuri R.R."/>
            <person name="La Ragione R."/>
            <person name="Hildebrand F."/>
            <person name="Pallen M.J."/>
        </authorList>
    </citation>
    <scope>NUCLEOTIDE SEQUENCE</scope>
    <source>
        <strain evidence="4">CHK187-11901</strain>
    </source>
</reference>
<dbReference type="InterPro" id="IPR001173">
    <property type="entry name" value="Glyco_trans_2-like"/>
</dbReference>
<comment type="caution">
    <text evidence="4">The sequence shown here is derived from an EMBL/GenBank/DDBJ whole genome shotgun (WGS) entry which is preliminary data.</text>
</comment>
<dbReference type="CDD" id="cd00761">
    <property type="entry name" value="Glyco_tranf_GTA_type"/>
    <property type="match status" value="1"/>
</dbReference>
<gene>
    <name evidence="4" type="ORF">H9702_06835</name>
</gene>
<name>A0A9D2NQP5_9FIRM</name>
<proteinExistence type="predicted"/>